<organism evidence="1 2">
    <name type="scientific">Shewanella decolorationis S12</name>
    <dbReference type="NCBI Taxonomy" id="1353536"/>
    <lineage>
        <taxon>Bacteria</taxon>
        <taxon>Pseudomonadati</taxon>
        <taxon>Pseudomonadota</taxon>
        <taxon>Gammaproteobacteria</taxon>
        <taxon>Alteromonadales</taxon>
        <taxon>Shewanellaceae</taxon>
        <taxon>Shewanella</taxon>
    </lineage>
</organism>
<dbReference type="EMBL" id="AXZL01000067">
    <property type="protein sequence ID" value="ESE41027.1"/>
    <property type="molecule type" value="Genomic_DNA"/>
</dbReference>
<dbReference type="Proteomes" id="UP000017548">
    <property type="component" value="Unassembled WGS sequence"/>
</dbReference>
<sequence length="67" mass="7476">MALSRLVQAEALFQQSLILDVLGQYRELSMHLDDPDFQKIQDLAKILFVVASADEVIFAAAQAENLI</sequence>
<name>A0ABN0PLV4_9GAMM</name>
<proteinExistence type="predicted"/>
<accession>A0ABN0PLV4</accession>
<comment type="caution">
    <text evidence="1">The sequence shown here is derived from an EMBL/GenBank/DDBJ whole genome shotgun (WGS) entry which is preliminary data.</text>
</comment>
<dbReference type="RefSeq" id="WP_023267233.1">
    <property type="nucleotide sequence ID" value="NZ_AXZL01000067.1"/>
</dbReference>
<gene>
    <name evidence="1" type="ORF">SHD_2232</name>
</gene>
<keyword evidence="2" id="KW-1185">Reference proteome</keyword>
<reference evidence="1 2" key="1">
    <citation type="journal article" date="2013" name="Genome Announc.">
        <title>Draft Genome Sequence of Shewanella decolorationis S12, a Dye-Degrading Bacterium Isolated from a Wastewater Treatment Plant.</title>
        <authorList>
            <person name="Xu M."/>
            <person name="Fang Y."/>
            <person name="Liu J."/>
            <person name="Chen X."/>
            <person name="Sun G."/>
            <person name="Guo J."/>
            <person name="Hua Z."/>
            <person name="Tu Q."/>
            <person name="Wu L."/>
            <person name="Zhou J."/>
            <person name="Liu X."/>
        </authorList>
    </citation>
    <scope>NUCLEOTIDE SEQUENCE [LARGE SCALE GENOMIC DNA]</scope>
    <source>
        <strain evidence="1 2">S12</strain>
    </source>
</reference>
<evidence type="ECO:0000313" key="1">
    <source>
        <dbReference type="EMBL" id="ESE41027.1"/>
    </source>
</evidence>
<evidence type="ECO:0000313" key="2">
    <source>
        <dbReference type="Proteomes" id="UP000017548"/>
    </source>
</evidence>
<protein>
    <submittedName>
        <fullName evidence="1">Uncharacterized protein</fullName>
    </submittedName>
</protein>